<proteinExistence type="predicted"/>
<dbReference type="OrthoDB" id="6020543at2759"/>
<feature type="disulfide bond" evidence="14">
    <location>
        <begin position="389"/>
        <end position="401"/>
    </location>
</feature>
<dbReference type="EMBL" id="LFZO01000270">
    <property type="protein sequence ID" value="KXT10277.1"/>
    <property type="molecule type" value="Genomic_DNA"/>
</dbReference>
<dbReference type="Gene3D" id="3.20.20.80">
    <property type="entry name" value="Glycosidases"/>
    <property type="match status" value="1"/>
</dbReference>
<evidence type="ECO:0000256" key="2">
    <source>
        <dbReference type="ARBA" id="ARBA00004609"/>
    </source>
</evidence>
<dbReference type="CDD" id="cd11618">
    <property type="entry name" value="ChtBD1_1"/>
    <property type="match status" value="1"/>
</dbReference>
<dbReference type="STRING" id="113226.A0A139I6B7"/>
<reference evidence="18 19" key="1">
    <citation type="submission" date="2015-07" db="EMBL/GenBank/DDBJ databases">
        <title>Comparative genomics of the Sigatoka disease complex on banana suggests a link between parallel evolutionary changes in Pseudocercospora fijiensis and Pseudocercospora eumusae and increased virulence on the banana host.</title>
        <authorList>
            <person name="Chang T.-C."/>
            <person name="Salvucci A."/>
            <person name="Crous P.W."/>
            <person name="Stergiopoulos I."/>
        </authorList>
    </citation>
    <scope>NUCLEOTIDE SEQUENCE [LARGE SCALE GENOMIC DNA]</scope>
    <source>
        <strain evidence="18 19">CBS 116634</strain>
    </source>
</reference>
<dbReference type="InterPro" id="IPR018371">
    <property type="entry name" value="Chitin-binding_1_CS"/>
</dbReference>
<gene>
    <name evidence="18" type="ORF">AC579_1314</name>
</gene>
<dbReference type="InterPro" id="IPR017853">
    <property type="entry name" value="GH"/>
</dbReference>
<feature type="domain" description="Chitin-binding type-1" evidence="16">
    <location>
        <begin position="378"/>
        <end position="411"/>
    </location>
</feature>
<keyword evidence="11" id="KW-0449">Lipoprotein</keyword>
<evidence type="ECO:0000256" key="15">
    <source>
        <dbReference type="SAM" id="SignalP"/>
    </source>
</evidence>
<dbReference type="GO" id="GO:0008843">
    <property type="term" value="F:endochitinase activity"/>
    <property type="evidence" value="ECO:0007669"/>
    <property type="project" value="UniProtKB-EC"/>
</dbReference>
<dbReference type="GO" id="GO:0098552">
    <property type="term" value="C:side of membrane"/>
    <property type="evidence" value="ECO:0007669"/>
    <property type="project" value="UniProtKB-KW"/>
</dbReference>
<dbReference type="InterPro" id="IPR001579">
    <property type="entry name" value="Glyco_hydro_18_chit_AS"/>
</dbReference>
<keyword evidence="9" id="KW-0472">Membrane</keyword>
<keyword evidence="5" id="KW-0325">Glycoprotein</keyword>
<evidence type="ECO:0000259" key="17">
    <source>
        <dbReference type="PROSITE" id="PS51910"/>
    </source>
</evidence>
<evidence type="ECO:0000313" key="18">
    <source>
        <dbReference type="EMBL" id="KXT10277.1"/>
    </source>
</evidence>
<keyword evidence="14" id="KW-1015">Disulfide bond</keyword>
<evidence type="ECO:0000256" key="1">
    <source>
        <dbReference type="ARBA" id="ARBA00000822"/>
    </source>
</evidence>
<comment type="caution">
    <text evidence="18">The sequence shown here is derived from an EMBL/GenBank/DDBJ whole genome shotgun (WGS) entry which is preliminary data.</text>
</comment>
<comment type="catalytic activity">
    <reaction evidence="1">
        <text>Random endo-hydrolysis of N-acetyl-beta-D-glucosaminide (1-&gt;4)-beta-linkages in chitin and chitodextrins.</text>
        <dbReference type="EC" id="3.2.1.14"/>
    </reaction>
</comment>
<dbReference type="InterPro" id="IPR036861">
    <property type="entry name" value="Endochitinase-like_sf"/>
</dbReference>
<dbReference type="InterPro" id="IPR050542">
    <property type="entry name" value="Glycosyl_Hydrlase18_Chitinase"/>
</dbReference>
<dbReference type="Gene3D" id="3.30.60.10">
    <property type="entry name" value="Endochitinase-like"/>
    <property type="match status" value="1"/>
</dbReference>
<dbReference type="PROSITE" id="PS00026">
    <property type="entry name" value="CHIT_BIND_I_1"/>
    <property type="match status" value="1"/>
</dbReference>
<feature type="disulfide bond" evidence="14">
    <location>
        <begin position="394"/>
        <end position="408"/>
    </location>
</feature>
<dbReference type="SUPFAM" id="SSF57016">
    <property type="entry name" value="Plant lectins/antimicrobial peptides"/>
    <property type="match status" value="1"/>
</dbReference>
<evidence type="ECO:0000256" key="9">
    <source>
        <dbReference type="ARBA" id="ARBA00023136"/>
    </source>
</evidence>
<keyword evidence="8" id="KW-0146">Chitin degradation</keyword>
<dbReference type="InterPro" id="IPR001223">
    <property type="entry name" value="Glyco_hydro18_cat"/>
</dbReference>
<keyword evidence="4" id="KW-1003">Cell membrane</keyword>
<name>A0A139I6B7_9PEZI</name>
<dbReference type="GO" id="GO:0000272">
    <property type="term" value="P:polysaccharide catabolic process"/>
    <property type="evidence" value="ECO:0007669"/>
    <property type="project" value="UniProtKB-KW"/>
</dbReference>
<evidence type="ECO:0000256" key="7">
    <source>
        <dbReference type="ARBA" id="ARBA00022801"/>
    </source>
</evidence>
<keyword evidence="13" id="KW-0624">Polysaccharide degradation</keyword>
<dbReference type="PROSITE" id="PS01095">
    <property type="entry name" value="GH18_1"/>
    <property type="match status" value="1"/>
</dbReference>
<evidence type="ECO:0000256" key="10">
    <source>
        <dbReference type="ARBA" id="ARBA00023277"/>
    </source>
</evidence>
<organism evidence="18 19">
    <name type="scientific">Pseudocercospora musae</name>
    <dbReference type="NCBI Taxonomy" id="113226"/>
    <lineage>
        <taxon>Eukaryota</taxon>
        <taxon>Fungi</taxon>
        <taxon>Dikarya</taxon>
        <taxon>Ascomycota</taxon>
        <taxon>Pezizomycotina</taxon>
        <taxon>Dothideomycetes</taxon>
        <taxon>Dothideomycetidae</taxon>
        <taxon>Mycosphaerellales</taxon>
        <taxon>Mycosphaerellaceae</taxon>
        <taxon>Pseudocercospora</taxon>
    </lineage>
</organism>
<feature type="domain" description="GH18" evidence="17">
    <location>
        <begin position="30"/>
        <end position="354"/>
    </location>
</feature>
<evidence type="ECO:0000313" key="19">
    <source>
        <dbReference type="Proteomes" id="UP000073492"/>
    </source>
</evidence>
<keyword evidence="12" id="KW-0326">Glycosidase</keyword>
<dbReference type="PROSITE" id="PS51910">
    <property type="entry name" value="GH18_2"/>
    <property type="match status" value="1"/>
</dbReference>
<evidence type="ECO:0000256" key="11">
    <source>
        <dbReference type="ARBA" id="ARBA00023288"/>
    </source>
</evidence>
<evidence type="ECO:0000256" key="3">
    <source>
        <dbReference type="ARBA" id="ARBA00012729"/>
    </source>
</evidence>
<keyword evidence="5" id="KW-0336">GPI-anchor</keyword>
<evidence type="ECO:0000256" key="14">
    <source>
        <dbReference type="PROSITE-ProRule" id="PRU00261"/>
    </source>
</evidence>
<evidence type="ECO:0000259" key="16">
    <source>
        <dbReference type="PROSITE" id="PS50941"/>
    </source>
</evidence>
<evidence type="ECO:0000256" key="8">
    <source>
        <dbReference type="ARBA" id="ARBA00023024"/>
    </source>
</evidence>
<dbReference type="GO" id="GO:0005886">
    <property type="term" value="C:plasma membrane"/>
    <property type="evidence" value="ECO:0007669"/>
    <property type="project" value="UniProtKB-SubCell"/>
</dbReference>
<dbReference type="PANTHER" id="PTHR45708">
    <property type="entry name" value="ENDOCHITINASE"/>
    <property type="match status" value="1"/>
</dbReference>
<dbReference type="EC" id="3.2.1.14" evidence="3"/>
<dbReference type="GO" id="GO:0005576">
    <property type="term" value="C:extracellular region"/>
    <property type="evidence" value="ECO:0007669"/>
    <property type="project" value="TreeGrafter"/>
</dbReference>
<keyword evidence="10" id="KW-0119">Carbohydrate metabolism</keyword>
<dbReference type="SMART" id="SM00270">
    <property type="entry name" value="ChtBD1"/>
    <property type="match status" value="1"/>
</dbReference>
<dbReference type="PANTHER" id="PTHR45708:SF47">
    <property type="entry name" value="ENDOCHITINASE A"/>
    <property type="match status" value="1"/>
</dbReference>
<accession>A0A139I6B7</accession>
<evidence type="ECO:0000256" key="12">
    <source>
        <dbReference type="ARBA" id="ARBA00023295"/>
    </source>
</evidence>
<keyword evidence="19" id="KW-1185">Reference proteome</keyword>
<comment type="caution">
    <text evidence="14">Lacks conserved residue(s) required for the propagation of feature annotation.</text>
</comment>
<feature type="chain" id="PRO_5007297206" description="chitinase" evidence="15">
    <location>
        <begin position="21"/>
        <end position="540"/>
    </location>
</feature>
<evidence type="ECO:0000256" key="13">
    <source>
        <dbReference type="ARBA" id="ARBA00023326"/>
    </source>
</evidence>
<protein>
    <recommendedName>
        <fullName evidence="3">chitinase</fullName>
        <ecNumber evidence="3">3.2.1.14</ecNumber>
    </recommendedName>
</protein>
<keyword evidence="7" id="KW-0378">Hydrolase</keyword>
<evidence type="ECO:0000256" key="6">
    <source>
        <dbReference type="ARBA" id="ARBA00022669"/>
    </source>
</evidence>
<evidence type="ECO:0000256" key="4">
    <source>
        <dbReference type="ARBA" id="ARBA00022475"/>
    </source>
</evidence>
<dbReference type="GO" id="GO:0008061">
    <property type="term" value="F:chitin binding"/>
    <property type="evidence" value="ECO:0007669"/>
    <property type="project" value="UniProtKB-UniRule"/>
</dbReference>
<dbReference type="AlphaFoldDB" id="A0A139I6B7"/>
<dbReference type="Proteomes" id="UP000073492">
    <property type="component" value="Unassembled WGS sequence"/>
</dbReference>
<sequence>MPSFTASALFAASLIASASASAVFNPSAKTNVVTYWGQGPNQKKLVETCKNEAIDVVNIGFVNQFPDNTGNDYPGTNFGNACYGDVYTLPNGQNSSLLKTCPNIGPDVITCQQTYGKKIFLSIGGGYPTNYYLKNDTTARTFADFLWKAWGPVQSAYTGPRPWGNASVDGFDFDIESYTSPAPAGNTNYQTSGYAAAINHLHNDLYPTDTTKSYYISGAPQCVLPDSHLSSILSSAWFDFMFIQFYNTPQCSARAGLQHTQGKSTNDITFHNWAQSKSLNSNVRYYIGLPAATGAASDASFYLTPDEAQQTVNRFYTNESLFGGIMTWEATYSQNNVICRKEYSTWMKDILLGAASGHPLNTTTAACDSSPPLTESPDGSCGGATGYTCSPGNCCSKYGYCGATSDYCSAGYFHYFNDFKSLLLYYYYSYYIKGHDNYQAYNHEHLAQNDYVLEANNHVENHIDYREEHDHFQSYRQSGSCSSHDKEDIYYDDEKAHVHDKKANQHEEVYHEYQKGHHDHQNTVIIAYISIRNCRQAMLH</sequence>
<dbReference type="SUPFAM" id="SSF51445">
    <property type="entry name" value="(Trans)glycosidases"/>
    <property type="match status" value="1"/>
</dbReference>
<comment type="subcellular location">
    <subcellularLocation>
        <location evidence="2">Cell membrane</location>
        <topology evidence="2">Lipid-anchor</topology>
        <topology evidence="2">GPI-anchor</topology>
    </subcellularLocation>
</comment>
<dbReference type="PROSITE" id="PS50941">
    <property type="entry name" value="CHIT_BIND_I_2"/>
    <property type="match status" value="1"/>
</dbReference>
<keyword evidence="6 14" id="KW-0147">Chitin-binding</keyword>
<keyword evidence="15" id="KW-0732">Signal</keyword>
<evidence type="ECO:0000256" key="5">
    <source>
        <dbReference type="ARBA" id="ARBA00022622"/>
    </source>
</evidence>
<feature type="signal peptide" evidence="15">
    <location>
        <begin position="1"/>
        <end position="20"/>
    </location>
</feature>
<dbReference type="GO" id="GO:0006032">
    <property type="term" value="P:chitin catabolic process"/>
    <property type="evidence" value="ECO:0007669"/>
    <property type="project" value="UniProtKB-KW"/>
</dbReference>
<dbReference type="InterPro" id="IPR001002">
    <property type="entry name" value="Chitin-bd_1"/>
</dbReference>